<evidence type="ECO:0000313" key="9">
    <source>
        <dbReference type="Proteomes" id="UP000232221"/>
    </source>
</evidence>
<sequence>MTKEKEIIKTETKKPVAKKSTSTNKTTTAKKTTAKKTTAKKTNVKKVEVKENKTKAVETVQVFETKTSQEPKVKKEKNSKKKKEKLKLNFWKMTYMWFPMWNMMRKAKKISKKNIKSPGYFSEEYCYNFVKKAAKRILYVSDITVKCEGIENWLDRGVILAPNHQSNFDPVALVALNNFYLQQPLAFIAKKELWEDKKFGRFVRLMDCIPLDRKNPRSALEAFKEGKELVVDFRRSLAIFPEGTRSHSQEVGEFQPAALKVAQMANAPVVPVTIINSYQVFSKNRPKHIEIKVVFGKPIMPLKHISLKTEDLTKNTRKVVIENMEKWADKEMLLDHKIINKINLKNREDFKKTGKTKAKKAKDKKKIKDIFKVVD</sequence>
<accession>A0A2K8P448</accession>
<evidence type="ECO:0000256" key="1">
    <source>
        <dbReference type="ARBA" id="ARBA00005189"/>
    </source>
</evidence>
<name>A0A2K8P448_9MOLU</name>
<evidence type="ECO:0000256" key="5">
    <source>
        <dbReference type="ARBA" id="ARBA00023315"/>
    </source>
</evidence>
<comment type="pathway">
    <text evidence="1">Lipid metabolism.</text>
</comment>
<keyword evidence="3 8" id="KW-0808">Transferase</keyword>
<dbReference type="RefSeq" id="WP_100671017.1">
    <property type="nucleotide sequence ID" value="NZ_CP022511.1"/>
</dbReference>
<dbReference type="SMART" id="SM00563">
    <property type="entry name" value="PlsC"/>
    <property type="match status" value="1"/>
</dbReference>
<dbReference type="InterPro" id="IPR002123">
    <property type="entry name" value="Plipid/glycerol_acylTrfase"/>
</dbReference>
<keyword evidence="4" id="KW-0443">Lipid metabolism</keyword>
<gene>
    <name evidence="8" type="primary">plsC</name>
    <name evidence="8" type="ORF">MCOLE_v1c03960</name>
</gene>
<dbReference type="GO" id="GO:0006654">
    <property type="term" value="P:phosphatidic acid biosynthetic process"/>
    <property type="evidence" value="ECO:0007669"/>
    <property type="project" value="TreeGrafter"/>
</dbReference>
<evidence type="ECO:0000256" key="3">
    <source>
        <dbReference type="ARBA" id="ARBA00022679"/>
    </source>
</evidence>
<evidence type="ECO:0000259" key="7">
    <source>
        <dbReference type="SMART" id="SM00563"/>
    </source>
</evidence>
<dbReference type="PANTHER" id="PTHR10434">
    <property type="entry name" value="1-ACYL-SN-GLYCEROL-3-PHOSPHATE ACYLTRANSFERASE"/>
    <property type="match status" value="1"/>
</dbReference>
<dbReference type="PANTHER" id="PTHR10434:SF64">
    <property type="entry name" value="1-ACYL-SN-GLYCEROL-3-PHOSPHATE ACYLTRANSFERASE-RELATED"/>
    <property type="match status" value="1"/>
</dbReference>
<feature type="region of interest" description="Disordered" evidence="6">
    <location>
        <begin position="1"/>
        <end position="44"/>
    </location>
</feature>
<dbReference type="CDD" id="cd07989">
    <property type="entry name" value="LPLAT_AGPAT-like"/>
    <property type="match status" value="1"/>
</dbReference>
<dbReference type="AlphaFoldDB" id="A0A2K8P448"/>
<dbReference type="OrthoDB" id="9803035at2"/>
<keyword evidence="2" id="KW-0444">Lipid biosynthesis</keyword>
<evidence type="ECO:0000256" key="2">
    <source>
        <dbReference type="ARBA" id="ARBA00022516"/>
    </source>
</evidence>
<evidence type="ECO:0000256" key="4">
    <source>
        <dbReference type="ARBA" id="ARBA00023098"/>
    </source>
</evidence>
<feature type="compositionally biased region" description="Basic and acidic residues" evidence="6">
    <location>
        <begin position="1"/>
        <end position="14"/>
    </location>
</feature>
<dbReference type="Proteomes" id="UP000232221">
    <property type="component" value="Chromosome"/>
</dbReference>
<reference evidence="8 9" key="1">
    <citation type="submission" date="2017-11" db="EMBL/GenBank/DDBJ databases">
        <title>Genome sequence of Mesoplasma coleopterae BARC 779 (ATCC 49583).</title>
        <authorList>
            <person name="Lo W.-S."/>
            <person name="Kuo C.-H."/>
        </authorList>
    </citation>
    <scope>NUCLEOTIDE SEQUENCE [LARGE SCALE GENOMIC DNA]</scope>
    <source>
        <strain evidence="8 9">BARC 779</strain>
    </source>
</reference>
<evidence type="ECO:0000256" key="6">
    <source>
        <dbReference type="SAM" id="MobiDB-lite"/>
    </source>
</evidence>
<dbReference type="GO" id="GO:0003841">
    <property type="term" value="F:1-acylglycerol-3-phosphate O-acyltransferase activity"/>
    <property type="evidence" value="ECO:0007669"/>
    <property type="project" value="TreeGrafter"/>
</dbReference>
<organism evidence="8 9">
    <name type="scientific">Mesoplasma coleopterae</name>
    <dbReference type="NCBI Taxonomy" id="324078"/>
    <lineage>
        <taxon>Bacteria</taxon>
        <taxon>Bacillati</taxon>
        <taxon>Mycoplasmatota</taxon>
        <taxon>Mollicutes</taxon>
        <taxon>Entomoplasmatales</taxon>
        <taxon>Entomoplasmataceae</taxon>
        <taxon>Mesoplasma</taxon>
    </lineage>
</organism>
<dbReference type="KEGG" id="mcol:MCOLE_v1c03960"/>
<protein>
    <submittedName>
        <fullName evidence="8">1-acyl-sn-glycerol-3-phosphate acyltransferase</fullName>
    </submittedName>
</protein>
<dbReference type="Pfam" id="PF01553">
    <property type="entry name" value="Acyltransferase"/>
    <property type="match status" value="1"/>
</dbReference>
<keyword evidence="5 8" id="KW-0012">Acyltransferase</keyword>
<keyword evidence="9" id="KW-1185">Reference proteome</keyword>
<dbReference type="EMBL" id="CP024968">
    <property type="protein sequence ID" value="ATZ20910.1"/>
    <property type="molecule type" value="Genomic_DNA"/>
</dbReference>
<proteinExistence type="predicted"/>
<dbReference type="SUPFAM" id="SSF69593">
    <property type="entry name" value="Glycerol-3-phosphate (1)-acyltransferase"/>
    <property type="match status" value="1"/>
</dbReference>
<evidence type="ECO:0000313" key="8">
    <source>
        <dbReference type="EMBL" id="ATZ20910.1"/>
    </source>
</evidence>
<feature type="compositionally biased region" description="Low complexity" evidence="6">
    <location>
        <begin position="18"/>
        <end position="31"/>
    </location>
</feature>
<feature type="compositionally biased region" description="Basic residues" evidence="6">
    <location>
        <begin position="32"/>
        <end position="44"/>
    </location>
</feature>
<feature type="domain" description="Phospholipid/glycerol acyltransferase" evidence="7">
    <location>
        <begin position="158"/>
        <end position="277"/>
    </location>
</feature>